<dbReference type="InterPro" id="IPR014746">
    <property type="entry name" value="Gln_synth/guanido_kin_cat_dom"/>
</dbReference>
<dbReference type="AlphaFoldDB" id="A0A645CLF6"/>
<evidence type="ECO:0000256" key="2">
    <source>
        <dbReference type="ARBA" id="ARBA00022598"/>
    </source>
</evidence>
<accession>A0A645CLF6</accession>
<keyword evidence="4" id="KW-0067">ATP-binding</keyword>
<evidence type="ECO:0000259" key="7">
    <source>
        <dbReference type="PROSITE" id="PS51987"/>
    </source>
</evidence>
<reference evidence="8" key="1">
    <citation type="submission" date="2019-08" db="EMBL/GenBank/DDBJ databases">
        <authorList>
            <person name="Kucharzyk K."/>
            <person name="Murdoch R.W."/>
            <person name="Higgins S."/>
            <person name="Loffler F."/>
        </authorList>
    </citation>
    <scope>NUCLEOTIDE SEQUENCE</scope>
</reference>
<proteinExistence type="predicted"/>
<dbReference type="GO" id="GO:0006542">
    <property type="term" value="P:glutamine biosynthetic process"/>
    <property type="evidence" value="ECO:0007669"/>
    <property type="project" value="InterPro"/>
</dbReference>
<dbReference type="InterPro" id="IPR027303">
    <property type="entry name" value="Gln_synth_gly_rich_site"/>
</dbReference>
<evidence type="ECO:0000256" key="1">
    <source>
        <dbReference type="ARBA" id="ARBA00001946"/>
    </source>
</evidence>
<dbReference type="PANTHER" id="PTHR43785:SF12">
    <property type="entry name" value="TYPE-1 GLUTAMINE SYNTHETASE 2"/>
    <property type="match status" value="1"/>
</dbReference>
<evidence type="ECO:0000256" key="3">
    <source>
        <dbReference type="ARBA" id="ARBA00022741"/>
    </source>
</evidence>
<dbReference type="EC" id="6.3.1.2" evidence="8"/>
<dbReference type="InterPro" id="IPR008146">
    <property type="entry name" value="Gln_synth_cat_dom"/>
</dbReference>
<dbReference type="GO" id="GO:0005524">
    <property type="term" value="F:ATP binding"/>
    <property type="evidence" value="ECO:0007669"/>
    <property type="project" value="UniProtKB-KW"/>
</dbReference>
<dbReference type="InterPro" id="IPR008147">
    <property type="entry name" value="Gln_synt_N"/>
</dbReference>
<dbReference type="PROSITE" id="PS51986">
    <property type="entry name" value="GS_BETA_GRASP"/>
    <property type="match status" value="1"/>
</dbReference>
<comment type="caution">
    <text evidence="8">The sequence shown here is derived from an EMBL/GenBank/DDBJ whole genome shotgun (WGS) entry which is preliminary data.</text>
</comment>
<evidence type="ECO:0000256" key="4">
    <source>
        <dbReference type="ARBA" id="ARBA00022840"/>
    </source>
</evidence>
<dbReference type="SUPFAM" id="SSF55931">
    <property type="entry name" value="Glutamine synthetase/guanido kinase"/>
    <property type="match status" value="1"/>
</dbReference>
<evidence type="ECO:0000259" key="6">
    <source>
        <dbReference type="PROSITE" id="PS51986"/>
    </source>
</evidence>
<dbReference type="Pfam" id="PF00120">
    <property type="entry name" value="Gln-synt_C"/>
    <property type="match status" value="1"/>
</dbReference>
<keyword evidence="2 8" id="KW-0436">Ligase</keyword>
<gene>
    <name evidence="8" type="primary">glnA_53</name>
    <name evidence="8" type="ORF">SDC9_124771</name>
</gene>
<keyword evidence="5" id="KW-0460">Magnesium</keyword>
<dbReference type="InterPro" id="IPR036651">
    <property type="entry name" value="Gln_synt_N_sf"/>
</dbReference>
<dbReference type="SMART" id="SM01230">
    <property type="entry name" value="Gln-synt_C"/>
    <property type="match status" value="1"/>
</dbReference>
<dbReference type="EMBL" id="VSSQ01028159">
    <property type="protein sequence ID" value="MPM77763.1"/>
    <property type="molecule type" value="Genomic_DNA"/>
</dbReference>
<name>A0A645CLF6_9ZZZZ</name>
<dbReference type="Gene3D" id="3.10.20.70">
    <property type="entry name" value="Glutamine synthetase, N-terminal domain"/>
    <property type="match status" value="1"/>
</dbReference>
<dbReference type="PROSITE" id="PS00181">
    <property type="entry name" value="GLNA_ATP"/>
    <property type="match status" value="1"/>
</dbReference>
<dbReference type="GO" id="GO:0004356">
    <property type="term" value="F:glutamine synthetase activity"/>
    <property type="evidence" value="ECO:0007669"/>
    <property type="project" value="UniProtKB-EC"/>
</dbReference>
<dbReference type="Gene3D" id="3.30.590.10">
    <property type="entry name" value="Glutamine synthetase/guanido kinase, catalytic domain"/>
    <property type="match status" value="1"/>
</dbReference>
<protein>
    <submittedName>
        <fullName evidence="8">Glutamine synthetase</fullName>
        <ecNumber evidence="8">6.3.1.2</ecNumber>
    </submittedName>
</protein>
<keyword evidence="3" id="KW-0547">Nucleotide-binding</keyword>
<feature type="domain" description="GS beta-grasp" evidence="6">
    <location>
        <begin position="1"/>
        <end position="64"/>
    </location>
</feature>
<sequence>MQGELEAAFERGIAIDGSAIPGFCDVHRSDLLIFPDPSSLRVLPWRPGPGRVLRFYCDIRRPDGSPFSGDSRRLLKQAQERCLALGLTPRIGAECEFYLFETDERGEATKRPLDRGSYMDIAPLDRGEDIRREICLNLSQMGIQPETAHHEQGPGQNEIDFAFSDALSAADNLLTFQSVVRAIAARNGLFASFMPKPLEGEAGSGLHVNLSLEQDGENVFSGQREGHAALAAHFMAGILKRAPEITLFLNPLENSYDRLGRSKAPAYVSWSRQNRSQLVRLPAAAGPRQRMELRSPDPSVNPYLAFALILTAGLEGIEQKMELPEPMDIDLFSAGDEVTDGLPRLPRSLSEAICLAEGSELVRSVLGKGFLNRYIRAKREQDGREEI</sequence>
<evidence type="ECO:0000256" key="5">
    <source>
        <dbReference type="ARBA" id="ARBA00022842"/>
    </source>
</evidence>
<feature type="domain" description="GS catalytic" evidence="7">
    <location>
        <begin position="71"/>
        <end position="387"/>
    </location>
</feature>
<dbReference type="PANTHER" id="PTHR43785">
    <property type="entry name" value="GAMMA-GLUTAMYLPUTRESCINE SYNTHETASE"/>
    <property type="match status" value="1"/>
</dbReference>
<dbReference type="Pfam" id="PF03951">
    <property type="entry name" value="Gln-synt_N"/>
    <property type="match status" value="1"/>
</dbReference>
<organism evidence="8">
    <name type="scientific">bioreactor metagenome</name>
    <dbReference type="NCBI Taxonomy" id="1076179"/>
    <lineage>
        <taxon>unclassified sequences</taxon>
        <taxon>metagenomes</taxon>
        <taxon>ecological metagenomes</taxon>
    </lineage>
</organism>
<dbReference type="SUPFAM" id="SSF54368">
    <property type="entry name" value="Glutamine synthetase, N-terminal domain"/>
    <property type="match status" value="1"/>
</dbReference>
<comment type="cofactor">
    <cofactor evidence="1">
        <name>Mg(2+)</name>
        <dbReference type="ChEBI" id="CHEBI:18420"/>
    </cofactor>
</comment>
<evidence type="ECO:0000313" key="8">
    <source>
        <dbReference type="EMBL" id="MPM77763.1"/>
    </source>
</evidence>
<dbReference type="PROSITE" id="PS51987">
    <property type="entry name" value="GS_CATALYTIC"/>
    <property type="match status" value="1"/>
</dbReference>